<feature type="region of interest" description="Disordered" evidence="1">
    <location>
        <begin position="57"/>
        <end position="76"/>
    </location>
</feature>
<protein>
    <submittedName>
        <fullName evidence="3">Uncharacterized protein</fullName>
    </submittedName>
</protein>
<sequence>MDFRLQHKKKEQKKWPVVVTALLTPVAAIVLTTILIVYKDDIHIPWLDQEHYIPKSGQGERATGGENNNISKQHERVEDKTKWVKYTKWKEDGEDYKDNTFVQMVPQADIDADLHACDSDPLSPAHRKELESPNNMDEVQLPLRALPFGKAPGPDGLPVPQADIDADLHACDWNPLSPAHRKELESPNNMDKVHLPLRALLFGKAPGPDGLPVSFYLLFLPELVNHLLNLCNSFNDVTGLTPTMTRAELSLIPKPGEYRARCSSYHPFALPNTDAQIFTKLLSSTLD</sequence>
<evidence type="ECO:0000256" key="2">
    <source>
        <dbReference type="SAM" id="Phobius"/>
    </source>
</evidence>
<dbReference type="AlphaFoldDB" id="A0AAV7RPM4"/>
<keyword evidence="4" id="KW-1185">Reference proteome</keyword>
<evidence type="ECO:0000313" key="4">
    <source>
        <dbReference type="Proteomes" id="UP001066276"/>
    </source>
</evidence>
<dbReference type="EMBL" id="JANPWB010000009">
    <property type="protein sequence ID" value="KAJ1153512.1"/>
    <property type="molecule type" value="Genomic_DNA"/>
</dbReference>
<proteinExistence type="predicted"/>
<evidence type="ECO:0000313" key="3">
    <source>
        <dbReference type="EMBL" id="KAJ1153512.1"/>
    </source>
</evidence>
<keyword evidence="2" id="KW-0812">Transmembrane</keyword>
<comment type="caution">
    <text evidence="3">The sequence shown here is derived from an EMBL/GenBank/DDBJ whole genome shotgun (WGS) entry which is preliminary data.</text>
</comment>
<gene>
    <name evidence="3" type="ORF">NDU88_006271</name>
</gene>
<organism evidence="3 4">
    <name type="scientific">Pleurodeles waltl</name>
    <name type="common">Iberian ribbed newt</name>
    <dbReference type="NCBI Taxonomy" id="8319"/>
    <lineage>
        <taxon>Eukaryota</taxon>
        <taxon>Metazoa</taxon>
        <taxon>Chordata</taxon>
        <taxon>Craniata</taxon>
        <taxon>Vertebrata</taxon>
        <taxon>Euteleostomi</taxon>
        <taxon>Amphibia</taxon>
        <taxon>Batrachia</taxon>
        <taxon>Caudata</taxon>
        <taxon>Salamandroidea</taxon>
        <taxon>Salamandridae</taxon>
        <taxon>Pleurodelinae</taxon>
        <taxon>Pleurodeles</taxon>
    </lineage>
</organism>
<dbReference type="Proteomes" id="UP001066276">
    <property type="component" value="Chromosome 5"/>
</dbReference>
<feature type="transmembrane region" description="Helical" evidence="2">
    <location>
        <begin position="15"/>
        <end position="38"/>
    </location>
</feature>
<name>A0AAV7RPM4_PLEWA</name>
<reference evidence="3" key="1">
    <citation type="journal article" date="2022" name="bioRxiv">
        <title>Sequencing and chromosome-scale assembly of the giantPleurodeles waltlgenome.</title>
        <authorList>
            <person name="Brown T."/>
            <person name="Elewa A."/>
            <person name="Iarovenko S."/>
            <person name="Subramanian E."/>
            <person name="Araus A.J."/>
            <person name="Petzold A."/>
            <person name="Susuki M."/>
            <person name="Suzuki K.-i.T."/>
            <person name="Hayashi T."/>
            <person name="Toyoda A."/>
            <person name="Oliveira C."/>
            <person name="Osipova E."/>
            <person name="Leigh N.D."/>
            <person name="Simon A."/>
            <person name="Yun M.H."/>
        </authorList>
    </citation>
    <scope>NUCLEOTIDE SEQUENCE</scope>
    <source>
        <strain evidence="3">20211129_DDA</strain>
        <tissue evidence="3">Liver</tissue>
    </source>
</reference>
<evidence type="ECO:0000256" key="1">
    <source>
        <dbReference type="SAM" id="MobiDB-lite"/>
    </source>
</evidence>
<keyword evidence="2" id="KW-1133">Transmembrane helix</keyword>
<accession>A0AAV7RPM4</accession>
<dbReference type="PANTHER" id="PTHR19446">
    <property type="entry name" value="REVERSE TRANSCRIPTASES"/>
    <property type="match status" value="1"/>
</dbReference>
<keyword evidence="2" id="KW-0472">Membrane</keyword>